<dbReference type="EMBL" id="QUMS01000002">
    <property type="protein sequence ID" value="REG08757.1"/>
    <property type="molecule type" value="Genomic_DNA"/>
</dbReference>
<keyword evidence="3" id="KW-1185">Reference proteome</keyword>
<evidence type="ECO:0000313" key="2">
    <source>
        <dbReference type="EMBL" id="REG08757.1"/>
    </source>
</evidence>
<proteinExistence type="predicted"/>
<dbReference type="Proteomes" id="UP000256388">
    <property type="component" value="Unassembled WGS sequence"/>
</dbReference>
<name>A0A347ZPC4_9CHLR</name>
<feature type="domain" description="DUF7000" evidence="1">
    <location>
        <begin position="5"/>
        <end position="161"/>
    </location>
</feature>
<evidence type="ECO:0000259" key="1">
    <source>
        <dbReference type="Pfam" id="PF22526"/>
    </source>
</evidence>
<reference evidence="2 3" key="1">
    <citation type="submission" date="2018-08" db="EMBL/GenBank/DDBJ databases">
        <title>Genomic Encyclopedia of Type Strains, Phase IV (KMG-IV): sequencing the most valuable type-strain genomes for metagenomic binning, comparative biology and taxonomic classification.</title>
        <authorList>
            <person name="Goeker M."/>
        </authorList>
    </citation>
    <scope>NUCLEOTIDE SEQUENCE [LARGE SCALE GENOMIC DNA]</scope>
    <source>
        <strain evidence="2 3">DSM 23923</strain>
    </source>
</reference>
<dbReference type="OrthoDB" id="9816011at2"/>
<dbReference type="AlphaFoldDB" id="A0A347ZPC4"/>
<dbReference type="RefSeq" id="WP_116225402.1">
    <property type="nucleotide sequence ID" value="NZ_AP018437.1"/>
</dbReference>
<evidence type="ECO:0000313" key="3">
    <source>
        <dbReference type="Proteomes" id="UP000256388"/>
    </source>
</evidence>
<dbReference type="Pfam" id="PF22526">
    <property type="entry name" value="DUF7000"/>
    <property type="match status" value="1"/>
</dbReference>
<protein>
    <recommendedName>
        <fullName evidence="1">DUF7000 domain-containing protein</fullName>
    </recommendedName>
</protein>
<sequence length="166" mass="18680">MGSLSDAMSEYRAQMQKGAIQQAYRGLMEYMSALKTQLKAKYPEYQVSGSLYFGYMDMTYFSFTPPALKDKGLKIAIVFVHETFAFEVWLSAANRAVLAQYAQLIEDAGWEKYPRVDAAQNPDAILEHTITADPDFSNLLALSAQIERETLAFCADVETFLSTVRD</sequence>
<comment type="caution">
    <text evidence="2">The sequence shown here is derived from an EMBL/GenBank/DDBJ whole genome shotgun (WGS) entry which is preliminary data.</text>
</comment>
<organism evidence="2 3">
    <name type="scientific">Pelolinea submarina</name>
    <dbReference type="NCBI Taxonomy" id="913107"/>
    <lineage>
        <taxon>Bacteria</taxon>
        <taxon>Bacillati</taxon>
        <taxon>Chloroflexota</taxon>
        <taxon>Anaerolineae</taxon>
        <taxon>Anaerolineales</taxon>
        <taxon>Anaerolineaceae</taxon>
        <taxon>Pelolinea</taxon>
    </lineage>
</organism>
<gene>
    <name evidence="2" type="ORF">DFR64_2132</name>
</gene>
<accession>A0A347ZPC4</accession>
<dbReference type="InterPro" id="IPR054269">
    <property type="entry name" value="DUF7000"/>
</dbReference>